<feature type="domain" description="Heterokaryon incompatibility" evidence="1">
    <location>
        <begin position="309"/>
        <end position="451"/>
    </location>
</feature>
<dbReference type="Pfam" id="PF06985">
    <property type="entry name" value="HET"/>
    <property type="match status" value="1"/>
</dbReference>
<dbReference type="EMBL" id="LSBJ02000005">
    <property type="protein sequence ID" value="OAQ65188.1"/>
    <property type="molecule type" value="Genomic_DNA"/>
</dbReference>
<evidence type="ECO:0000259" key="1">
    <source>
        <dbReference type="Pfam" id="PF06985"/>
    </source>
</evidence>
<evidence type="ECO:0000313" key="2">
    <source>
        <dbReference type="EMBL" id="OAQ65188.1"/>
    </source>
</evidence>
<comment type="caution">
    <text evidence="2">The sequence shown here is derived from an EMBL/GenBank/DDBJ whole genome shotgun (WGS) entry which is preliminary data.</text>
</comment>
<dbReference type="PANTHER" id="PTHR33112:SF1">
    <property type="entry name" value="HETEROKARYON INCOMPATIBILITY DOMAIN-CONTAINING PROTEIN"/>
    <property type="match status" value="1"/>
</dbReference>
<name>A0A179FIR2_METCM</name>
<dbReference type="KEGG" id="pchm:VFPPC_14016"/>
<reference evidence="2 3" key="1">
    <citation type="journal article" date="2016" name="PLoS Pathog.">
        <title>Biosynthesis of antibiotic leucinostatins in bio-control fungus Purpureocillium lilacinum and their inhibition on phytophthora revealed by genome mining.</title>
        <authorList>
            <person name="Wang G."/>
            <person name="Liu Z."/>
            <person name="Lin R."/>
            <person name="Li E."/>
            <person name="Mao Z."/>
            <person name="Ling J."/>
            <person name="Yang Y."/>
            <person name="Yin W.B."/>
            <person name="Xie B."/>
        </authorList>
    </citation>
    <scope>NUCLEOTIDE SEQUENCE [LARGE SCALE GENOMIC DNA]</scope>
    <source>
        <strain evidence="2">170</strain>
    </source>
</reference>
<dbReference type="STRING" id="1380566.A0A179FIR2"/>
<gene>
    <name evidence="2" type="ORF">VFPPC_14016</name>
</gene>
<dbReference type="GeneID" id="28855781"/>
<dbReference type="AlphaFoldDB" id="A0A179FIR2"/>
<dbReference type="OrthoDB" id="2958217at2759"/>
<accession>A0A179FIR2</accession>
<dbReference type="InterPro" id="IPR010730">
    <property type="entry name" value="HET"/>
</dbReference>
<sequence>MSEPSLPDRKAVYQALQDIFKNSTISRPKAIRSLIQKHNDEDLIVQLLQEHSLDDVTTVTKKLIDDHVFESTTTGWMARSGLEGGAWDKTNAYREKTATLTTETICGKCARIDFGKILIEQSIPEDGTIVAHLGRNAGSWDTSKCPLCRLFAWVRTPHPHNPEYLPSVSKDLGYCLYAIPALSLFNKFVKTPIQDPEIVNNTVVGVFLEKDVAAGRVWDVIREANPDFICNIRDERSAARLAVNGRIVDADRMSNTLIHDWLQYCHGNHTDCDHNVAPYPYGRPEDVPRFQVIDCETRRIIPLPPGQRYAALSYTWGMQKHPEQVIDEMGRLKPGSLPVVVEDALTVTLQAGLQYLWVDKYCIVQDDEEIKRIQLSAMDRVYKLSHFTIYAAAGPDASYGLPGVGSRSRKKMAPRVTSKGIVLTKVSLTRAHYSRLITQSDWIKRAWTFQEAIFSRRRAFFTDIGVYFECNSMWCSEHSDEEPSIRHRRFVQNPTFPHMNDDLSVNNMVQCIAQYSHRKLTFESDKLNAFLGVLEHFSKMPKPLYHLQGVPLLTSQKVSERSNALTALINGLSWGTRLPTKRREGFPSWSWTGWHFTAIYSPAINTGTAAMDQEKSLTGSYQSRHFYVWAQKLDGTVIPFPNEVSEFAAFHAAYSFRLTPYIHIEAWTVDLRIEDSGVPWGHRGNKPAILRDNDQHEPYFVPFEETEGYSRPGLDGDFFWAFPVDRGQPGKAYIRLDLTLDSSTVMGKIDLAERLVTETWTGIILPTMDVPRILVVNCNKGVAERIGTISLVPEASRWRSRRPGIHHELPPGAPRGKMWDERAELGAQVGAYPNKDLKMRLLDEVTGMSEEQRRSHCAPWSHVTQTFYCEQARKRQGIWVS</sequence>
<dbReference type="PANTHER" id="PTHR33112">
    <property type="entry name" value="DOMAIN PROTEIN, PUTATIVE-RELATED"/>
    <property type="match status" value="1"/>
</dbReference>
<protein>
    <submittedName>
        <fullName evidence="2">Heterokaryon incompatibility protein (HET) domain-containing protein</fullName>
    </submittedName>
</protein>
<dbReference type="Proteomes" id="UP000078397">
    <property type="component" value="Unassembled WGS sequence"/>
</dbReference>
<proteinExistence type="predicted"/>
<evidence type="ECO:0000313" key="3">
    <source>
        <dbReference type="Proteomes" id="UP000078397"/>
    </source>
</evidence>
<dbReference type="RefSeq" id="XP_018142502.1">
    <property type="nucleotide sequence ID" value="XM_018291787.1"/>
</dbReference>
<organism evidence="2 3">
    <name type="scientific">Pochonia chlamydosporia 170</name>
    <dbReference type="NCBI Taxonomy" id="1380566"/>
    <lineage>
        <taxon>Eukaryota</taxon>
        <taxon>Fungi</taxon>
        <taxon>Dikarya</taxon>
        <taxon>Ascomycota</taxon>
        <taxon>Pezizomycotina</taxon>
        <taxon>Sordariomycetes</taxon>
        <taxon>Hypocreomycetidae</taxon>
        <taxon>Hypocreales</taxon>
        <taxon>Clavicipitaceae</taxon>
        <taxon>Pochonia</taxon>
    </lineage>
</organism>
<keyword evidence="3" id="KW-1185">Reference proteome</keyword>